<dbReference type="Proteomes" id="UP001642360">
    <property type="component" value="Unassembled WGS sequence"/>
</dbReference>
<sequence length="534" mass="60257">MMSGRRRRRGVFLLASQRFLLLIVLCVTSRCCKAQQKNDQNCTSSCGNIHDIHYPFWLEDDPQHCGLPDYQLACNNNRTILYLKTRPYAGYDYKFNYSYYVEAITYDNFSIRLVDPGLDKDNCSSLSIQSVLPYAEYFGFSTVGSYFGVMFTSCQNPVNRSGYVDASFCDKRNTTSTSNTTSPSPLQNHNYVVLGEMDFSELEDSCNIGSSVLTSADIPRLLTGDNISFSDLYDGLAYGFELLWYLVYCGQCEARGDYCPLVFEDNVVHCLGDGARTKIRTRIRNTLRNVLLGLLQWLIYVFTLVYKPIGWFIAARSFCGISFLLALVVYKWRRRHLSISDNIEDFLQRHNNLMPISGRTARMSIKKYDDKYLFAIAQASSTKTPLPNTREEGAIKRVTDAIEMLVRMSHRGACGCETNTGDGAGILVALPHDFYKEVAESLGHTVLGWRMVPTDNSGLGQSALQIEPVIEQVFFTPTPRSKADFDSVMLESVFRLESGMICPFCIHWLPLTKSMITSTYSGFLAESTHNIGVT</sequence>
<dbReference type="PANTHER" id="PTHR33138:SF30">
    <property type="entry name" value="LEAF RUST 10 DISEASE-RESISTANCE LOCUS RECEPTOR-LIKE PROTEIN KINASE-LIKE 2.7"/>
    <property type="match status" value="1"/>
</dbReference>
<dbReference type="AlphaFoldDB" id="A0ABC8S2K8"/>
<dbReference type="Pfam" id="PF13947">
    <property type="entry name" value="GUB_WAK_bind"/>
    <property type="match status" value="1"/>
</dbReference>
<dbReference type="InterPro" id="IPR025287">
    <property type="entry name" value="WAK_GUB"/>
</dbReference>
<feature type="transmembrane region" description="Helical" evidence="3">
    <location>
        <begin position="309"/>
        <end position="330"/>
    </location>
</feature>
<keyword evidence="2 4" id="KW-0732">Signal</keyword>
<feature type="domain" description="Wall-associated receptor kinase galacturonan-binding" evidence="6">
    <location>
        <begin position="42"/>
        <end position="115"/>
    </location>
</feature>
<keyword evidence="3" id="KW-0472">Membrane</keyword>
<feature type="signal peptide" evidence="4">
    <location>
        <begin position="1"/>
        <end position="34"/>
    </location>
</feature>
<dbReference type="Gene3D" id="3.60.20.10">
    <property type="entry name" value="Glutamine Phosphoribosylpyrophosphate, subunit 1, domain 1"/>
    <property type="match status" value="2"/>
</dbReference>
<evidence type="ECO:0000256" key="1">
    <source>
        <dbReference type="ARBA" id="ARBA00004167"/>
    </source>
</evidence>
<dbReference type="Pfam" id="PF00310">
    <property type="entry name" value="GATase_2"/>
    <property type="match status" value="1"/>
</dbReference>
<keyword evidence="3" id="KW-0812">Transmembrane</keyword>
<dbReference type="EMBL" id="CAUOFW020001873">
    <property type="protein sequence ID" value="CAK9149439.1"/>
    <property type="molecule type" value="Genomic_DNA"/>
</dbReference>
<keyword evidence="8" id="KW-1185">Reference proteome</keyword>
<organism evidence="7 8">
    <name type="scientific">Ilex paraguariensis</name>
    <name type="common">yerba mate</name>
    <dbReference type="NCBI Taxonomy" id="185542"/>
    <lineage>
        <taxon>Eukaryota</taxon>
        <taxon>Viridiplantae</taxon>
        <taxon>Streptophyta</taxon>
        <taxon>Embryophyta</taxon>
        <taxon>Tracheophyta</taxon>
        <taxon>Spermatophyta</taxon>
        <taxon>Magnoliopsida</taxon>
        <taxon>eudicotyledons</taxon>
        <taxon>Gunneridae</taxon>
        <taxon>Pentapetalae</taxon>
        <taxon>asterids</taxon>
        <taxon>campanulids</taxon>
        <taxon>Aquifoliales</taxon>
        <taxon>Aquifoliaceae</taxon>
        <taxon>Ilex</taxon>
    </lineage>
</organism>
<name>A0ABC8S2K8_9AQUA</name>
<evidence type="ECO:0000259" key="5">
    <source>
        <dbReference type="Pfam" id="PF00310"/>
    </source>
</evidence>
<feature type="chain" id="PRO_5044869219" description="Wall-associated receptor kinase galacturonan-binding domain-containing protein" evidence="4">
    <location>
        <begin position="35"/>
        <end position="534"/>
    </location>
</feature>
<evidence type="ECO:0000256" key="3">
    <source>
        <dbReference type="SAM" id="Phobius"/>
    </source>
</evidence>
<dbReference type="InterPro" id="IPR029055">
    <property type="entry name" value="Ntn_hydrolases_N"/>
</dbReference>
<dbReference type="InterPro" id="IPR017932">
    <property type="entry name" value="GATase_2_dom"/>
</dbReference>
<proteinExistence type="predicted"/>
<evidence type="ECO:0000256" key="2">
    <source>
        <dbReference type="ARBA" id="ARBA00022729"/>
    </source>
</evidence>
<dbReference type="SUPFAM" id="SSF56235">
    <property type="entry name" value="N-terminal nucleophile aminohydrolases (Ntn hydrolases)"/>
    <property type="match status" value="1"/>
</dbReference>
<dbReference type="GO" id="GO:0016020">
    <property type="term" value="C:membrane"/>
    <property type="evidence" value="ECO:0007669"/>
    <property type="project" value="UniProtKB-SubCell"/>
</dbReference>
<protein>
    <recommendedName>
        <fullName evidence="9">Wall-associated receptor kinase galacturonan-binding domain-containing protein</fullName>
    </recommendedName>
</protein>
<evidence type="ECO:0000313" key="7">
    <source>
        <dbReference type="EMBL" id="CAK9149439.1"/>
    </source>
</evidence>
<evidence type="ECO:0008006" key="9">
    <source>
        <dbReference type="Google" id="ProtNLM"/>
    </source>
</evidence>
<keyword evidence="3" id="KW-1133">Transmembrane helix</keyword>
<comment type="caution">
    <text evidence="7">The sequence shown here is derived from an EMBL/GenBank/DDBJ whole genome shotgun (WGS) entry which is preliminary data.</text>
</comment>
<evidence type="ECO:0000313" key="8">
    <source>
        <dbReference type="Proteomes" id="UP001642360"/>
    </source>
</evidence>
<evidence type="ECO:0000256" key="4">
    <source>
        <dbReference type="SAM" id="SignalP"/>
    </source>
</evidence>
<gene>
    <name evidence="7" type="ORF">ILEXP_LOCUS17478</name>
</gene>
<feature type="domain" description="Glutamine amidotransferase type-2" evidence="5">
    <location>
        <begin position="396"/>
        <end position="443"/>
    </location>
</feature>
<feature type="transmembrane region" description="Helical" evidence="3">
    <location>
        <begin position="286"/>
        <end position="303"/>
    </location>
</feature>
<evidence type="ECO:0000259" key="6">
    <source>
        <dbReference type="Pfam" id="PF13947"/>
    </source>
</evidence>
<dbReference type="PANTHER" id="PTHR33138">
    <property type="entry name" value="OS01G0690200 PROTEIN"/>
    <property type="match status" value="1"/>
</dbReference>
<accession>A0ABC8S2K8</accession>
<comment type="subcellular location">
    <subcellularLocation>
        <location evidence="1">Membrane</location>
        <topology evidence="1">Single-pass membrane protein</topology>
    </subcellularLocation>
</comment>
<reference evidence="7 8" key="1">
    <citation type="submission" date="2024-02" db="EMBL/GenBank/DDBJ databases">
        <authorList>
            <person name="Vignale AGUSTIN F."/>
            <person name="Sosa J E."/>
            <person name="Modenutti C."/>
        </authorList>
    </citation>
    <scope>NUCLEOTIDE SEQUENCE [LARGE SCALE GENOMIC DNA]</scope>
</reference>